<dbReference type="PROSITE" id="PS51186">
    <property type="entry name" value="GNAT"/>
    <property type="match status" value="1"/>
</dbReference>
<evidence type="ECO:0000313" key="3">
    <source>
        <dbReference type="Proteomes" id="UP000295444"/>
    </source>
</evidence>
<evidence type="ECO:0000313" key="2">
    <source>
        <dbReference type="EMBL" id="TDP89079.1"/>
    </source>
</evidence>
<dbReference type="AlphaFoldDB" id="A0A4R6RQK7"/>
<keyword evidence="3" id="KW-1185">Reference proteome</keyword>
<dbReference type="Gene3D" id="3.40.630.30">
    <property type="match status" value="1"/>
</dbReference>
<sequence length="292" mass="31389">MKITRHTDLAAFWAQVEPLFRADPLRNTIALTVLRGLVAAPDPDAEPPLLLTIDPTAGTAGKAGEAGAAFCTPPWPMGVSCVPDAAMPDLVRYLRDIAFPVTGVSAPLEKADLFADTWLAAAGGTKELAIALRLYLLDELTPPDVPGEARRATEDDVELLARWREAFAGEAAPHNEARRDQTVPVRRSMATGNGNLLWYVDDEPVSHAAASRPIGGMSRIGPVYTPPEHRNHGYASAITAAAARWALDAGADKVALFTDLANPTSNAIYQRIGFRPHHDAVEYRFISPPTTT</sequence>
<organism evidence="2 3">
    <name type="scientific">Labedaea rhizosphaerae</name>
    <dbReference type="NCBI Taxonomy" id="598644"/>
    <lineage>
        <taxon>Bacteria</taxon>
        <taxon>Bacillati</taxon>
        <taxon>Actinomycetota</taxon>
        <taxon>Actinomycetes</taxon>
        <taxon>Pseudonocardiales</taxon>
        <taxon>Pseudonocardiaceae</taxon>
        <taxon>Labedaea</taxon>
    </lineage>
</organism>
<dbReference type="InterPro" id="IPR016181">
    <property type="entry name" value="Acyl_CoA_acyltransferase"/>
</dbReference>
<keyword evidence="2" id="KW-0808">Transferase</keyword>
<dbReference type="InterPro" id="IPR000182">
    <property type="entry name" value="GNAT_dom"/>
</dbReference>
<reference evidence="2 3" key="1">
    <citation type="submission" date="2019-03" db="EMBL/GenBank/DDBJ databases">
        <title>Genomic Encyclopedia of Type Strains, Phase IV (KMG-IV): sequencing the most valuable type-strain genomes for metagenomic binning, comparative biology and taxonomic classification.</title>
        <authorList>
            <person name="Goeker M."/>
        </authorList>
    </citation>
    <scope>NUCLEOTIDE SEQUENCE [LARGE SCALE GENOMIC DNA]</scope>
    <source>
        <strain evidence="2 3">DSM 45361</strain>
    </source>
</reference>
<dbReference type="EMBL" id="SNXZ01000015">
    <property type="protein sequence ID" value="TDP89079.1"/>
    <property type="molecule type" value="Genomic_DNA"/>
</dbReference>
<protein>
    <submittedName>
        <fullName evidence="2">Putative GNAT family acetyltransferase</fullName>
    </submittedName>
</protein>
<evidence type="ECO:0000259" key="1">
    <source>
        <dbReference type="PROSITE" id="PS51186"/>
    </source>
</evidence>
<comment type="caution">
    <text evidence="2">The sequence shown here is derived from an EMBL/GenBank/DDBJ whole genome shotgun (WGS) entry which is preliminary data.</text>
</comment>
<dbReference type="OrthoDB" id="3174529at2"/>
<dbReference type="Pfam" id="PF00583">
    <property type="entry name" value="Acetyltransf_1"/>
    <property type="match status" value="1"/>
</dbReference>
<gene>
    <name evidence="2" type="ORF">EV186_11526</name>
</gene>
<feature type="domain" description="N-acetyltransferase" evidence="1">
    <location>
        <begin position="147"/>
        <end position="292"/>
    </location>
</feature>
<dbReference type="SUPFAM" id="SSF55729">
    <property type="entry name" value="Acyl-CoA N-acyltransferases (Nat)"/>
    <property type="match status" value="1"/>
</dbReference>
<proteinExistence type="predicted"/>
<accession>A0A4R6RQK7</accession>
<dbReference type="Proteomes" id="UP000295444">
    <property type="component" value="Unassembled WGS sequence"/>
</dbReference>
<dbReference type="GO" id="GO:0016747">
    <property type="term" value="F:acyltransferase activity, transferring groups other than amino-acyl groups"/>
    <property type="evidence" value="ECO:0007669"/>
    <property type="project" value="InterPro"/>
</dbReference>
<dbReference type="RefSeq" id="WP_133854459.1">
    <property type="nucleotide sequence ID" value="NZ_SNXZ01000015.1"/>
</dbReference>
<name>A0A4R6RQK7_LABRH</name>